<feature type="chain" id="PRO_5029895741" evidence="3">
    <location>
        <begin position="22"/>
        <end position="1066"/>
    </location>
</feature>
<dbReference type="SMART" id="SM00137">
    <property type="entry name" value="MAM"/>
    <property type="match status" value="2"/>
</dbReference>
<dbReference type="Pfam" id="PF00089">
    <property type="entry name" value="Trypsin"/>
    <property type="match status" value="2"/>
</dbReference>
<dbReference type="GO" id="GO:0006508">
    <property type="term" value="P:proteolysis"/>
    <property type="evidence" value="ECO:0007669"/>
    <property type="project" value="InterPro"/>
</dbReference>
<dbReference type="PROSITE" id="PS00740">
    <property type="entry name" value="MAM_1"/>
    <property type="match status" value="1"/>
</dbReference>
<dbReference type="PRINTS" id="PR00722">
    <property type="entry name" value="CHYMOTRYPSIN"/>
</dbReference>
<dbReference type="CDD" id="cd06263">
    <property type="entry name" value="MAM"/>
    <property type="match status" value="1"/>
</dbReference>
<dbReference type="GO" id="GO:0004252">
    <property type="term" value="F:serine-type endopeptidase activity"/>
    <property type="evidence" value="ECO:0007669"/>
    <property type="project" value="InterPro"/>
</dbReference>
<feature type="domain" description="Peptidase S1" evidence="5">
    <location>
        <begin position="824"/>
        <end position="1061"/>
    </location>
</feature>
<evidence type="ECO:0000313" key="6">
    <source>
        <dbReference type="EMBL" id="CAD5126263.1"/>
    </source>
</evidence>
<dbReference type="Gene3D" id="2.60.120.200">
    <property type="match status" value="3"/>
</dbReference>
<feature type="domain" description="MAM" evidence="4">
    <location>
        <begin position="372"/>
        <end position="533"/>
    </location>
</feature>
<dbReference type="InterPro" id="IPR051487">
    <property type="entry name" value="Ser/Thr_Proteases_Immune/Dev"/>
</dbReference>
<name>A0A7I8WDK2_9ANNE</name>
<accession>A0A7I8WDK2</accession>
<keyword evidence="7" id="KW-1185">Reference proteome</keyword>
<organism evidence="6 7">
    <name type="scientific">Dimorphilus gyrociliatus</name>
    <dbReference type="NCBI Taxonomy" id="2664684"/>
    <lineage>
        <taxon>Eukaryota</taxon>
        <taxon>Metazoa</taxon>
        <taxon>Spiralia</taxon>
        <taxon>Lophotrochozoa</taxon>
        <taxon>Annelida</taxon>
        <taxon>Polychaeta</taxon>
        <taxon>Polychaeta incertae sedis</taxon>
        <taxon>Dinophilidae</taxon>
        <taxon>Dimorphilus</taxon>
    </lineage>
</organism>
<dbReference type="Pfam" id="PF00629">
    <property type="entry name" value="MAM"/>
    <property type="match status" value="3"/>
</dbReference>
<dbReference type="EMBL" id="CAJFCJ010000037">
    <property type="protein sequence ID" value="CAD5126263.1"/>
    <property type="molecule type" value="Genomic_DNA"/>
</dbReference>
<dbReference type="PROSITE" id="PS50240">
    <property type="entry name" value="TRYPSIN_DOM"/>
    <property type="match status" value="2"/>
</dbReference>
<dbReference type="SMART" id="SM00020">
    <property type="entry name" value="Tryp_SPc"/>
    <property type="match status" value="2"/>
</dbReference>
<dbReference type="GO" id="GO:0016020">
    <property type="term" value="C:membrane"/>
    <property type="evidence" value="ECO:0007669"/>
    <property type="project" value="InterPro"/>
</dbReference>
<dbReference type="CDD" id="cd00190">
    <property type="entry name" value="Tryp_SPc"/>
    <property type="match status" value="1"/>
</dbReference>
<dbReference type="PROSITE" id="PS50060">
    <property type="entry name" value="MAM_2"/>
    <property type="match status" value="2"/>
</dbReference>
<dbReference type="PANTHER" id="PTHR24256">
    <property type="entry name" value="TRYPTASE-RELATED"/>
    <property type="match status" value="1"/>
</dbReference>
<protein>
    <submittedName>
        <fullName evidence="6">DgyrCDS14425</fullName>
    </submittedName>
</protein>
<keyword evidence="1" id="KW-1015">Disulfide bond</keyword>
<dbReference type="InterPro" id="IPR000998">
    <property type="entry name" value="MAM_dom"/>
</dbReference>
<dbReference type="Gene3D" id="2.40.10.10">
    <property type="entry name" value="Trypsin-like serine proteases"/>
    <property type="match status" value="2"/>
</dbReference>
<feature type="domain" description="MAM" evidence="4">
    <location>
        <begin position="191"/>
        <end position="344"/>
    </location>
</feature>
<dbReference type="InterPro" id="IPR009003">
    <property type="entry name" value="Peptidase_S1_PA"/>
</dbReference>
<dbReference type="SUPFAM" id="SSF49899">
    <property type="entry name" value="Concanavalin A-like lectins/glucanases"/>
    <property type="match status" value="3"/>
</dbReference>
<evidence type="ECO:0000256" key="2">
    <source>
        <dbReference type="ARBA" id="ARBA00024195"/>
    </source>
</evidence>
<proteinExistence type="inferred from homology"/>
<evidence type="ECO:0000313" key="7">
    <source>
        <dbReference type="Proteomes" id="UP000549394"/>
    </source>
</evidence>
<feature type="signal peptide" evidence="3">
    <location>
        <begin position="1"/>
        <end position="21"/>
    </location>
</feature>
<dbReference type="InterPro" id="IPR001314">
    <property type="entry name" value="Peptidase_S1A"/>
</dbReference>
<comment type="caution">
    <text evidence="6">The sequence shown here is derived from an EMBL/GenBank/DDBJ whole genome shotgun (WGS) entry which is preliminary data.</text>
</comment>
<dbReference type="OrthoDB" id="10004439at2759"/>
<sequence length="1066" mass="120474">MNLIFVNFLIYLIVLLSFAKGKIVFWQCDFETDNCLLETTVPDDLRIYKFRRGHLNSSLNSTGKCMYAKQNSSFIKEAYLYSKKLKIPIISTIFLCLKFDLLLTSFTDKLYIYALKNGRVLQVKVFSASYSDYKKWITKEISLNGNFDQCIIKAEKVTESDSIVAIDNIEINSCSNDLPTLSPPSSLSVKLNCNFNLKNFCQYSQQTNGSSWQINDPTIHYLPPYQDVSKTGHFAHINSYFCKNGVIESFHSPLVTINEKGCKFSFYYFISGNNVANGIKIYTKGKGNQQNLLLDNPSSSGNGWIKRTVDLPVGSYNIIFERECKWFSSYSFAIDQLKMESCKVGSEESTAATTAATSTVRPIANKYPPERLQCTFEKGFCNYTQKSSFNWSIGTKTPSLETGPQQTYFGQFVYFEASYAYETDVAILESPIVYINKKICLSFIYNMYGEDMGHFLVSLVTLDKNKQIIVGNETLLYKHENQGKQWLKFSHTIHGNSSKIVYQRLLFYGFYSKGYTGDIAFDEIKIADGVCQTSKPDIDINKPLCGRTGNISAVKNASIADFPWHVWIYGLINSTYYIVCEGAIVHKRFILTTAACELDRYTKFSIIAGSSKRYSGKAYYGEKFIKHSKYSHLPINYNLALIRLEKEIEFSDKINPACLIEQNLNGMEEYECYVTSYGTLKPKILTYNLTKLQQNLVNEQQCKESFFINYTLYPETLCAKSSKTSQSQSIYYDIGSPLSCKVNGKWFVGGILQNSTKLYKNGLILYSQTGKNYRWIEKTIKNNINIKLTRPTVPPSPMTQKPKIRPTVGLNHKNCGVLGSSPLIIGGRRVTSAGEFPWQVQIIQTTYTNNFVCGGILIHERFVLTAAYCVPQAVTFIVKLGSTKLYNGKQYNVTKIHIHPDYNEIFSQNDIAILKLDRAVKMSDSINTACLDNQPLTGNEDYKCYTSGFGYLSQNSTDASSYLMKTKIQLKTQHICANEMIKKANKQITLLNYPEKICGYGIETADSQICYGDGGGPLSCNIGGKWTASGVASLIIIGCLHGKSIFSQTASQYNYIKKVIEYEENM</sequence>
<dbReference type="FunFam" id="2.40.10.10:FF:000004">
    <property type="entry name" value="Tryptase gamma 1"/>
    <property type="match status" value="1"/>
</dbReference>
<dbReference type="InterPro" id="IPR043504">
    <property type="entry name" value="Peptidase_S1_PA_chymotrypsin"/>
</dbReference>
<dbReference type="InterPro" id="IPR013320">
    <property type="entry name" value="ConA-like_dom_sf"/>
</dbReference>
<dbReference type="InterPro" id="IPR001254">
    <property type="entry name" value="Trypsin_dom"/>
</dbReference>
<feature type="domain" description="Peptidase S1" evidence="5">
    <location>
        <begin position="544"/>
        <end position="781"/>
    </location>
</feature>
<evidence type="ECO:0000259" key="4">
    <source>
        <dbReference type="PROSITE" id="PS50060"/>
    </source>
</evidence>
<evidence type="ECO:0000259" key="5">
    <source>
        <dbReference type="PROSITE" id="PS50240"/>
    </source>
</evidence>
<dbReference type="AlphaFoldDB" id="A0A7I8WDK2"/>
<evidence type="ECO:0000256" key="1">
    <source>
        <dbReference type="ARBA" id="ARBA00023157"/>
    </source>
</evidence>
<reference evidence="6 7" key="1">
    <citation type="submission" date="2020-08" db="EMBL/GenBank/DDBJ databases">
        <authorList>
            <person name="Hejnol A."/>
        </authorList>
    </citation>
    <scope>NUCLEOTIDE SEQUENCE [LARGE SCALE GENOMIC DNA]</scope>
</reference>
<dbReference type="SUPFAM" id="SSF50494">
    <property type="entry name" value="Trypsin-like serine proteases"/>
    <property type="match status" value="2"/>
</dbReference>
<gene>
    <name evidence="6" type="ORF">DGYR_LOCUS13515</name>
</gene>
<comment type="similarity">
    <text evidence="2">Belongs to the peptidase S1 family. CLIP subfamily.</text>
</comment>
<keyword evidence="3" id="KW-0732">Signal</keyword>
<evidence type="ECO:0000256" key="3">
    <source>
        <dbReference type="SAM" id="SignalP"/>
    </source>
</evidence>
<dbReference type="Proteomes" id="UP000549394">
    <property type="component" value="Unassembled WGS sequence"/>
</dbReference>